<evidence type="ECO:0000313" key="1">
    <source>
        <dbReference type="EMBL" id="MDJ1506445.1"/>
    </source>
</evidence>
<protein>
    <submittedName>
        <fullName evidence="1">Uncharacterized protein</fullName>
    </submittedName>
</protein>
<sequence>MKLSDQQLQVGDSVENIFTGEKMTIVKITHKPTFYQCVWFSPENDLQRDLFLSRHIRIIPFLKHTNKEIRLKNKVYFNHQDFSAGSTSTGPIMEVIDLIEATGEKLAVCKWENASKEIDADIFPVLALKT</sequence>
<accession>A0AAE3UID4</accession>
<dbReference type="RefSeq" id="WP_314519386.1">
    <property type="nucleotide sequence ID" value="NZ_JASJOU010000022.1"/>
</dbReference>
<dbReference type="EMBL" id="JASJOU010000022">
    <property type="protein sequence ID" value="MDJ1506445.1"/>
    <property type="molecule type" value="Genomic_DNA"/>
</dbReference>
<gene>
    <name evidence="1" type="ORF">QNI22_37695</name>
</gene>
<evidence type="ECO:0000313" key="2">
    <source>
        <dbReference type="Proteomes" id="UP001232063"/>
    </source>
</evidence>
<dbReference type="Proteomes" id="UP001232063">
    <property type="component" value="Unassembled WGS sequence"/>
</dbReference>
<dbReference type="AlphaFoldDB" id="A0AAE3UID4"/>
<keyword evidence="2" id="KW-1185">Reference proteome</keyword>
<name>A0AAE3UID4_9BACT</name>
<proteinExistence type="predicted"/>
<reference evidence="1" key="1">
    <citation type="submission" date="2023-05" db="EMBL/GenBank/DDBJ databases">
        <authorList>
            <person name="Zhang X."/>
        </authorList>
    </citation>
    <scope>NUCLEOTIDE SEQUENCE</scope>
    <source>
        <strain evidence="1">BD1B2-1</strain>
    </source>
</reference>
<organism evidence="1 2">
    <name type="scientific">Xanthocytophaga agilis</name>
    <dbReference type="NCBI Taxonomy" id="3048010"/>
    <lineage>
        <taxon>Bacteria</taxon>
        <taxon>Pseudomonadati</taxon>
        <taxon>Bacteroidota</taxon>
        <taxon>Cytophagia</taxon>
        <taxon>Cytophagales</taxon>
        <taxon>Rhodocytophagaceae</taxon>
        <taxon>Xanthocytophaga</taxon>
    </lineage>
</organism>
<comment type="caution">
    <text evidence="1">The sequence shown here is derived from an EMBL/GenBank/DDBJ whole genome shotgun (WGS) entry which is preliminary data.</text>
</comment>